<feature type="region of interest" description="Disordered" evidence="19">
    <location>
        <begin position="1101"/>
        <end position="1140"/>
    </location>
</feature>
<evidence type="ECO:0000259" key="23">
    <source>
        <dbReference type="PROSITE" id="PS50878"/>
    </source>
</evidence>
<dbReference type="GO" id="GO:0004523">
    <property type="term" value="F:RNA-DNA hybrid ribonuclease activity"/>
    <property type="evidence" value="ECO:0007669"/>
    <property type="project" value="InterPro"/>
</dbReference>
<evidence type="ECO:0000256" key="12">
    <source>
        <dbReference type="ARBA" id="ARBA00022908"/>
    </source>
</evidence>
<feature type="domain" description="RNase H type-1" evidence="24">
    <location>
        <begin position="701"/>
        <end position="831"/>
    </location>
</feature>
<dbReference type="GO" id="GO:0006508">
    <property type="term" value="P:proteolysis"/>
    <property type="evidence" value="ECO:0007669"/>
    <property type="project" value="UniProtKB-KW"/>
</dbReference>
<dbReference type="InterPro" id="IPR012337">
    <property type="entry name" value="RNaseH-like_sf"/>
</dbReference>
<evidence type="ECO:0000259" key="20">
    <source>
        <dbReference type="PROSITE" id="PS50174"/>
    </source>
</evidence>
<evidence type="ECO:0000256" key="14">
    <source>
        <dbReference type="ARBA" id="ARBA00023125"/>
    </source>
</evidence>
<dbReference type="GO" id="GO:0008270">
    <property type="term" value="F:zinc ion binding"/>
    <property type="evidence" value="ECO:0007669"/>
    <property type="project" value="UniProtKB-KW"/>
</dbReference>
<evidence type="ECO:0000256" key="1">
    <source>
        <dbReference type="ARBA" id="ARBA00001339"/>
    </source>
</evidence>
<dbReference type="Gene3D" id="2.40.70.10">
    <property type="entry name" value="Acid Proteases"/>
    <property type="match status" value="1"/>
</dbReference>
<dbReference type="PROSITE" id="PS50879">
    <property type="entry name" value="RNASE_H_1"/>
    <property type="match status" value="1"/>
</dbReference>
<feature type="domain" description="Integrase-type" evidence="22">
    <location>
        <begin position="835"/>
        <end position="876"/>
    </location>
</feature>
<dbReference type="SUPFAM" id="SSF56672">
    <property type="entry name" value="DNA/RNA polymerases"/>
    <property type="match status" value="1"/>
</dbReference>
<comment type="similarity">
    <text evidence="2">Belongs to the beta type-B retroviral polymerase family. HERV class-II K(HML-2) pol subfamily.</text>
</comment>
<dbReference type="GO" id="GO:0035613">
    <property type="term" value="F:RNA stem-loop binding"/>
    <property type="evidence" value="ECO:0007669"/>
    <property type="project" value="TreeGrafter"/>
</dbReference>
<dbReference type="Gene3D" id="3.30.420.10">
    <property type="entry name" value="Ribonuclease H-like superfamily/Ribonuclease H"/>
    <property type="match status" value="2"/>
</dbReference>
<dbReference type="Proteomes" id="UP000694415">
    <property type="component" value="Unplaced"/>
</dbReference>
<dbReference type="PANTHER" id="PTHR41694">
    <property type="entry name" value="ENDOGENOUS RETROVIRUS GROUP K MEMBER POL PROTEIN"/>
    <property type="match status" value="1"/>
</dbReference>
<evidence type="ECO:0000256" key="19">
    <source>
        <dbReference type="SAM" id="MobiDB-lite"/>
    </source>
</evidence>
<dbReference type="SUPFAM" id="SSF50122">
    <property type="entry name" value="DNA-binding domain of retroviral integrase"/>
    <property type="match status" value="1"/>
</dbReference>
<evidence type="ECO:0000256" key="15">
    <source>
        <dbReference type="ARBA" id="ARBA00023172"/>
    </source>
</evidence>
<evidence type="ECO:0000259" key="25">
    <source>
        <dbReference type="PROSITE" id="PS50994"/>
    </source>
</evidence>
<dbReference type="InterPro" id="IPR000467">
    <property type="entry name" value="G_patch_dom"/>
</dbReference>
<dbReference type="AlphaFoldDB" id="A0A8C6H1K0"/>
<evidence type="ECO:0000259" key="24">
    <source>
        <dbReference type="PROSITE" id="PS50879"/>
    </source>
</evidence>
<dbReference type="InterPro" id="IPR001037">
    <property type="entry name" value="Integrase_C_retrovir"/>
</dbReference>
<dbReference type="InterPro" id="IPR001584">
    <property type="entry name" value="Integrase_cat-core"/>
</dbReference>
<evidence type="ECO:0000256" key="18">
    <source>
        <dbReference type="PROSITE-ProRule" id="PRU00506"/>
    </source>
</evidence>
<dbReference type="InterPro" id="IPR036397">
    <property type="entry name" value="RNaseH_sf"/>
</dbReference>
<feature type="domain" description="G-patch" evidence="20">
    <location>
        <begin position="214"/>
        <end position="260"/>
    </location>
</feature>
<dbReference type="InterPro" id="IPR029054">
    <property type="entry name" value="dUTPase-like"/>
</dbReference>
<dbReference type="InterPro" id="IPR034170">
    <property type="entry name" value="Retropepsin-like_cat_dom"/>
</dbReference>
<evidence type="ECO:0000256" key="3">
    <source>
        <dbReference type="ARBA" id="ARBA00022670"/>
    </source>
</evidence>
<dbReference type="Gene3D" id="3.30.70.270">
    <property type="match status" value="2"/>
</dbReference>
<keyword evidence="12" id="KW-0229">DNA integration</keyword>
<dbReference type="SUPFAM" id="SSF51283">
    <property type="entry name" value="dUTPase-like"/>
    <property type="match status" value="1"/>
</dbReference>
<evidence type="ECO:0000256" key="16">
    <source>
        <dbReference type="ARBA" id="ARBA00046559"/>
    </source>
</evidence>
<evidence type="ECO:0000313" key="27">
    <source>
        <dbReference type="Ensembl" id="ENSMSIP00000015192.1"/>
    </source>
</evidence>
<dbReference type="Pfam" id="PF00075">
    <property type="entry name" value="RNase_H"/>
    <property type="match status" value="1"/>
</dbReference>
<dbReference type="GO" id="GO:0003964">
    <property type="term" value="F:RNA-directed DNA polymerase activity"/>
    <property type="evidence" value="ECO:0007669"/>
    <property type="project" value="UniProtKB-KW"/>
</dbReference>
<proteinExistence type="inferred from homology"/>
<evidence type="ECO:0000256" key="4">
    <source>
        <dbReference type="ARBA" id="ARBA00022679"/>
    </source>
</evidence>
<evidence type="ECO:0000256" key="17">
    <source>
        <dbReference type="PROSITE-ProRule" id="PRU00450"/>
    </source>
</evidence>
<keyword evidence="13" id="KW-0695">RNA-directed DNA polymerase</keyword>
<dbReference type="Pfam" id="PF01585">
    <property type="entry name" value="G-patch"/>
    <property type="match status" value="1"/>
</dbReference>
<evidence type="ECO:0000256" key="9">
    <source>
        <dbReference type="ARBA" id="ARBA00022771"/>
    </source>
</evidence>
<dbReference type="InterPro" id="IPR043128">
    <property type="entry name" value="Rev_trsase/Diguanyl_cyclase"/>
</dbReference>
<feature type="compositionally biased region" description="Polar residues" evidence="19">
    <location>
        <begin position="1131"/>
        <end position="1140"/>
    </location>
</feature>
<keyword evidence="7" id="KW-0479">Metal-binding</keyword>
<evidence type="ECO:0000256" key="10">
    <source>
        <dbReference type="ARBA" id="ARBA00022801"/>
    </source>
</evidence>
<dbReference type="PROSITE" id="PS50175">
    <property type="entry name" value="ASP_PROT_RETROV"/>
    <property type="match status" value="1"/>
</dbReference>
<keyword evidence="5" id="KW-0548">Nucleotidyltransferase</keyword>
<dbReference type="PROSITE" id="PS50878">
    <property type="entry name" value="RT_POL"/>
    <property type="match status" value="1"/>
</dbReference>
<feature type="domain" description="Peptidase A2" evidence="21">
    <location>
        <begin position="121"/>
        <end position="196"/>
    </location>
</feature>
<dbReference type="SUPFAM" id="SSF46919">
    <property type="entry name" value="N-terminal Zn binding domain of HIV integrase"/>
    <property type="match status" value="1"/>
</dbReference>
<dbReference type="InterPro" id="IPR043502">
    <property type="entry name" value="DNA/RNA_pol_sf"/>
</dbReference>
<keyword evidence="3" id="KW-0645">Protease</keyword>
<protein>
    <submittedName>
        <fullName evidence="27">Uncharacterized protein</fullName>
    </submittedName>
</protein>
<name>A0A8C6H1K0_MUSSI</name>
<evidence type="ECO:0000256" key="13">
    <source>
        <dbReference type="ARBA" id="ARBA00022918"/>
    </source>
</evidence>
<dbReference type="InterPro" id="IPR003308">
    <property type="entry name" value="Integrase_Zn-bd_dom_N"/>
</dbReference>
<dbReference type="Pfam" id="PF00665">
    <property type="entry name" value="rve"/>
    <property type="match status" value="1"/>
</dbReference>
<dbReference type="PANTHER" id="PTHR41694:SF3">
    <property type="entry name" value="RNA-DIRECTED DNA POLYMERASE-RELATED"/>
    <property type="match status" value="1"/>
</dbReference>
<evidence type="ECO:0000256" key="6">
    <source>
        <dbReference type="ARBA" id="ARBA00022722"/>
    </source>
</evidence>
<reference evidence="27" key="1">
    <citation type="submission" date="2025-08" db="UniProtKB">
        <authorList>
            <consortium name="Ensembl"/>
        </authorList>
    </citation>
    <scope>IDENTIFICATION</scope>
</reference>
<feature type="domain" description="Integrase catalytic" evidence="25">
    <location>
        <begin position="889"/>
        <end position="1059"/>
    </location>
</feature>
<evidence type="ECO:0000256" key="2">
    <source>
        <dbReference type="ARBA" id="ARBA00010879"/>
    </source>
</evidence>
<dbReference type="Gene3D" id="2.30.30.10">
    <property type="entry name" value="Integrase, C-terminal domain superfamily, retroviral"/>
    <property type="match status" value="1"/>
</dbReference>
<evidence type="ECO:0000256" key="5">
    <source>
        <dbReference type="ARBA" id="ARBA00022695"/>
    </source>
</evidence>
<dbReference type="GO" id="GO:0015074">
    <property type="term" value="P:DNA integration"/>
    <property type="evidence" value="ECO:0007669"/>
    <property type="project" value="UniProtKB-KW"/>
</dbReference>
<keyword evidence="8" id="KW-0255">Endonuclease</keyword>
<dbReference type="InterPro" id="IPR010661">
    <property type="entry name" value="RVT_thumb"/>
</dbReference>
<dbReference type="InterPro" id="IPR021109">
    <property type="entry name" value="Peptidase_aspartic_dom_sf"/>
</dbReference>
<sequence>MPQMSIQPVPVEPIPSLPLGTMGLILGRGSLTLQGLVVHPGVMDCQHSPEIQVLCSSPKGVFSISKGDRIAQLLLLPDNTREKSAGPEIKKMGSSGNDSAYLVVSLNDRPKLRLKINGKEFEGILDTGADKSIISTHWWPKAWPTTESSHSLQGLGYQSCPTISSVALTWESSEGQQGKFIPYVLPLPVNLWGRDIMQHLGLILSNENAPSGGYSTKAKNIMAKMGYKEGKGLGHQEQGRIEPILPNGNQDRQGLGFSIAAIEAARPIPWKTGNPVWIPQWPLSSEKLEAVIQLVEEQLKLGHIEPSTSPWNTPIFVIKKKSGKWRLLHDLRAINEQMNLFGPVQRGLPVLSALPRGWNLIIIDIKDCFFSIPLCPRDRPRFAFTIPSINHMEPDKRYQWKVLPQGMSNSPTMCQLYVQEALLPVREQFPSLILLLYMDDILLCHKDLTMLQKAYPFLLKTLSQWGLQIATEKVQISDTGQFLGSVVSPDKIVPQKVEIRRDHLHTLNDFQKLLGDINWLRPFLKIPSAELRPLFGILEGDPHISSPRALTLAANQALQKVEKALQNAQLQRIEDSQPFSLCVFKTAQLPTAVLWQNGQLLWIHPNVSPAKIIDWYPDAIAQLALKGLKAAITHFGRSPYLLIVPYTAAQVQTLTATSNDWAVLVTSFSGKIDNHYPKHPILQFAQNQSVVFPQITVRNPLKNGIVVYTDGSKTGIGAYVANGKVVSKQYNENSPQVVECLVVLEVLKTFLEPLNIVSDSCYVVNAVNLLEVAGVIKPSSRVANIFQQIQLVLLSRRSPVYITHVRAHSGLPGPMALGNDLADKATKVVAAALSSPVEAARNFHNNFHVTAETLRSRFSLTRKEARDIVTQCQSCCEFLPVPHVGINPRGIRPLQVWQMDVTHVSSFGKLQYLHVSIDTCSGIMFASPLTGEKASHVIQHCLEAWSAWGKPKLLKTDNGPAYTSQKFQQFCRQMDVTHLTGLPYNPQGQGIVERAHRTLKAYLIKQKGGVKTLPRVPRVSVSMALFTLNFLNIDAHGHTAAERHCSEPDRPNEMVKWKNVLDNKWYGPDPILIRSRGAVCVFPQNEDNPFWIPERLTRKIQTDQGNTDVPRLGDVQGDNNKERAALGDNVDISTPNDGDV</sequence>
<evidence type="ECO:0000259" key="26">
    <source>
        <dbReference type="PROSITE" id="PS51027"/>
    </source>
</evidence>
<evidence type="ECO:0000259" key="21">
    <source>
        <dbReference type="PROSITE" id="PS50175"/>
    </source>
</evidence>
<feature type="domain" description="Reverse transcriptase" evidence="23">
    <location>
        <begin position="299"/>
        <end position="487"/>
    </location>
</feature>
<dbReference type="PROSITE" id="PS50174">
    <property type="entry name" value="G_PATCH"/>
    <property type="match status" value="1"/>
</dbReference>
<keyword evidence="9 17" id="KW-0863">Zinc-finger</keyword>
<dbReference type="InterPro" id="IPR002156">
    <property type="entry name" value="RNaseH_domain"/>
</dbReference>
<dbReference type="Gene3D" id="2.70.40.10">
    <property type="match status" value="1"/>
</dbReference>
<dbReference type="CDD" id="cd09273">
    <property type="entry name" value="RNase_HI_RT_Bel"/>
    <property type="match status" value="1"/>
</dbReference>
<keyword evidence="11" id="KW-0862">Zinc</keyword>
<dbReference type="Pfam" id="PF00078">
    <property type="entry name" value="RVT_1"/>
    <property type="match status" value="1"/>
</dbReference>
<dbReference type="PROSITE" id="PS51027">
    <property type="entry name" value="INTEGRASE_DBD"/>
    <property type="match status" value="1"/>
</dbReference>
<evidence type="ECO:0000256" key="7">
    <source>
        <dbReference type="ARBA" id="ARBA00022723"/>
    </source>
</evidence>
<dbReference type="PROSITE" id="PS50994">
    <property type="entry name" value="INTEGRASE"/>
    <property type="match status" value="1"/>
</dbReference>
<evidence type="ECO:0000313" key="28">
    <source>
        <dbReference type="Proteomes" id="UP000694415"/>
    </source>
</evidence>
<dbReference type="PROSITE" id="PS00141">
    <property type="entry name" value="ASP_PROTEASE"/>
    <property type="match status" value="1"/>
</dbReference>
<dbReference type="GeneTree" id="ENSGT00670000098165"/>
<feature type="DNA-binding region" description="Integrase-type" evidence="18">
    <location>
        <begin position="1053"/>
        <end position="1102"/>
    </location>
</feature>
<feature type="domain" description="Integrase-type" evidence="26">
    <location>
        <begin position="1053"/>
        <end position="1102"/>
    </location>
</feature>
<dbReference type="InterPro" id="IPR001995">
    <property type="entry name" value="Peptidase_A2_cat"/>
</dbReference>
<organism evidence="27 28">
    <name type="scientific">Mus spicilegus</name>
    <name type="common">Mound-building mouse</name>
    <dbReference type="NCBI Taxonomy" id="10103"/>
    <lineage>
        <taxon>Eukaryota</taxon>
        <taxon>Metazoa</taxon>
        <taxon>Chordata</taxon>
        <taxon>Craniata</taxon>
        <taxon>Vertebrata</taxon>
        <taxon>Euteleostomi</taxon>
        <taxon>Mammalia</taxon>
        <taxon>Eutheria</taxon>
        <taxon>Euarchontoglires</taxon>
        <taxon>Glires</taxon>
        <taxon>Rodentia</taxon>
        <taxon>Myomorpha</taxon>
        <taxon>Muroidea</taxon>
        <taxon>Muridae</taxon>
        <taxon>Murinae</taxon>
        <taxon>Mus</taxon>
        <taxon>Mus</taxon>
    </lineage>
</organism>
<dbReference type="InterPro" id="IPR036157">
    <property type="entry name" value="dUTPase-like_sf"/>
</dbReference>
<dbReference type="SUPFAM" id="SSF53098">
    <property type="entry name" value="Ribonuclease H-like"/>
    <property type="match status" value="2"/>
</dbReference>
<dbReference type="PROSITE" id="PS50876">
    <property type="entry name" value="ZF_INTEGRASE"/>
    <property type="match status" value="1"/>
</dbReference>
<dbReference type="GO" id="GO:0006310">
    <property type="term" value="P:DNA recombination"/>
    <property type="evidence" value="ECO:0007669"/>
    <property type="project" value="UniProtKB-KW"/>
</dbReference>
<evidence type="ECO:0000259" key="22">
    <source>
        <dbReference type="PROSITE" id="PS50876"/>
    </source>
</evidence>
<dbReference type="InterPro" id="IPR001969">
    <property type="entry name" value="Aspartic_peptidase_AS"/>
</dbReference>
<keyword evidence="15" id="KW-0233">DNA recombination</keyword>
<dbReference type="GO" id="GO:0003677">
    <property type="term" value="F:DNA binding"/>
    <property type="evidence" value="ECO:0007669"/>
    <property type="project" value="UniProtKB-KW"/>
</dbReference>
<keyword evidence="14" id="KW-0238">DNA-binding</keyword>
<dbReference type="SUPFAM" id="SSF50630">
    <property type="entry name" value="Acid proteases"/>
    <property type="match status" value="1"/>
</dbReference>
<dbReference type="GO" id="GO:0004190">
    <property type="term" value="F:aspartic-type endopeptidase activity"/>
    <property type="evidence" value="ECO:0007669"/>
    <property type="project" value="InterPro"/>
</dbReference>
<dbReference type="Pfam" id="PF02022">
    <property type="entry name" value="Integrase_Zn"/>
    <property type="match status" value="1"/>
</dbReference>
<comment type="subunit">
    <text evidence="16">Interacts with the G-patch peptide.</text>
</comment>
<dbReference type="InterPro" id="IPR018061">
    <property type="entry name" value="Retropepsins"/>
</dbReference>
<dbReference type="Ensembl" id="ENSMSIT00000019285.1">
    <property type="protein sequence ID" value="ENSMSIP00000015192.1"/>
    <property type="gene ID" value="ENSMSIG00000013047.1"/>
</dbReference>
<comment type="catalytic activity">
    <reaction evidence="1">
        <text>Processing at the authentic HIV-1 PR recognition site and release of the mature p17 matrix and the p24 capsid protein, as a result of the cleavage of the -SQNY-|-PIVQ- cleavage site.</text>
        <dbReference type="EC" id="3.4.23.50"/>
    </reaction>
</comment>
<keyword evidence="6" id="KW-0540">Nuclease</keyword>
<keyword evidence="28" id="KW-1185">Reference proteome</keyword>
<keyword evidence="10" id="KW-0378">Hydrolase</keyword>
<dbReference type="Pfam" id="PF00552">
    <property type="entry name" value="IN_DBD_C"/>
    <property type="match status" value="1"/>
</dbReference>
<dbReference type="InterPro" id="IPR036862">
    <property type="entry name" value="Integrase_C_dom_sf_retrovir"/>
</dbReference>
<dbReference type="Gene3D" id="1.10.10.200">
    <property type="match status" value="1"/>
</dbReference>
<dbReference type="Gene3D" id="3.10.10.10">
    <property type="entry name" value="HIV Type 1 Reverse Transcriptase, subunit A, domain 1"/>
    <property type="match status" value="1"/>
</dbReference>
<evidence type="ECO:0000256" key="8">
    <source>
        <dbReference type="ARBA" id="ARBA00022759"/>
    </source>
</evidence>
<dbReference type="SMART" id="SM00443">
    <property type="entry name" value="G_patch"/>
    <property type="match status" value="1"/>
</dbReference>
<accession>A0A8C6H1K0</accession>
<evidence type="ECO:0000256" key="11">
    <source>
        <dbReference type="ARBA" id="ARBA00022833"/>
    </source>
</evidence>
<dbReference type="CDD" id="cd05482">
    <property type="entry name" value="HIV_retropepsin_like"/>
    <property type="match status" value="1"/>
</dbReference>
<reference evidence="27" key="2">
    <citation type="submission" date="2025-09" db="UniProtKB">
        <authorList>
            <consortium name="Ensembl"/>
        </authorList>
    </citation>
    <scope>IDENTIFICATION</scope>
</reference>
<keyword evidence="4" id="KW-0808">Transferase</keyword>
<dbReference type="CDD" id="cd01645">
    <property type="entry name" value="RT_Rtv"/>
    <property type="match status" value="1"/>
</dbReference>
<dbReference type="Pfam" id="PF00692">
    <property type="entry name" value="dUTPase"/>
    <property type="match status" value="1"/>
</dbReference>
<dbReference type="InterPro" id="IPR000477">
    <property type="entry name" value="RT_dom"/>
</dbReference>
<dbReference type="Pfam" id="PF00077">
    <property type="entry name" value="RVP"/>
    <property type="match status" value="1"/>
</dbReference>
<dbReference type="Pfam" id="PF06817">
    <property type="entry name" value="RVT_thumb"/>
    <property type="match status" value="1"/>
</dbReference>
<dbReference type="InterPro" id="IPR017856">
    <property type="entry name" value="Integrase-like_N"/>
</dbReference>